<dbReference type="EMBL" id="CVQH01005714">
    <property type="protein sequence ID" value="CRK14615.1"/>
    <property type="molecule type" value="Genomic_DNA"/>
</dbReference>
<protein>
    <recommendedName>
        <fullName evidence="4">Dol-P-Man:Man(5)GlcNAc(2)-PP-Dol alpha-1,3-mannosyltransferase</fullName>
        <ecNumber evidence="3">2.4.1.258</ecNumber>
    </recommendedName>
    <alternativeName>
        <fullName evidence="13">Asparagine-linked glycosylation protein 6</fullName>
    </alternativeName>
    <alternativeName>
        <fullName evidence="12">Dol-P-Man-dependent alpha(1-3)-mannosyltransferase</fullName>
    </alternativeName>
    <alternativeName>
        <fullName evidence="11">Dolichyl-P-Man:Man(5)GlcNAc(2)-PP-dolichyl mannosyltransferase</fullName>
    </alternativeName>
</protein>
<keyword evidence="20" id="KW-1185">Reference proteome</keyword>
<evidence type="ECO:0000256" key="17">
    <source>
        <dbReference type="SAM" id="Phobius"/>
    </source>
</evidence>
<proteinExistence type="inferred from homology"/>
<feature type="transmembrane region" description="Helical" evidence="17">
    <location>
        <begin position="239"/>
        <end position="258"/>
    </location>
</feature>
<feature type="transmembrane region" description="Helical" evidence="17">
    <location>
        <begin position="600"/>
        <end position="625"/>
    </location>
</feature>
<evidence type="ECO:0000256" key="6">
    <source>
        <dbReference type="ARBA" id="ARBA00022679"/>
    </source>
</evidence>
<dbReference type="PANTHER" id="PTHR12646">
    <property type="entry name" value="NOT56 - RELATED"/>
    <property type="match status" value="1"/>
</dbReference>
<evidence type="ECO:0000256" key="11">
    <source>
        <dbReference type="ARBA" id="ARBA00030065"/>
    </source>
</evidence>
<keyword evidence="9 17" id="KW-1133">Transmembrane helix</keyword>
<feature type="non-terminal residue" evidence="19">
    <location>
        <position position="1"/>
    </location>
</feature>
<dbReference type="SUPFAM" id="SSF103473">
    <property type="entry name" value="MFS general substrate transporter"/>
    <property type="match status" value="1"/>
</dbReference>
<keyword evidence="6" id="KW-0808">Transferase</keyword>
<evidence type="ECO:0000256" key="16">
    <source>
        <dbReference type="ARBA" id="ARBA00093457"/>
    </source>
</evidence>
<keyword evidence="8" id="KW-0256">Endoplasmic reticulum</keyword>
<dbReference type="InterPro" id="IPR036259">
    <property type="entry name" value="MFS_trans_sf"/>
</dbReference>
<evidence type="ECO:0000256" key="12">
    <source>
        <dbReference type="ARBA" id="ARBA00030368"/>
    </source>
</evidence>
<feature type="transmembrane region" description="Helical" evidence="17">
    <location>
        <begin position="544"/>
        <end position="563"/>
    </location>
</feature>
<comment type="pathway">
    <text evidence="2">Protein modification; protein glycosylation.</text>
</comment>
<evidence type="ECO:0000313" key="19">
    <source>
        <dbReference type="EMBL" id="CRK14615.1"/>
    </source>
</evidence>
<evidence type="ECO:0000256" key="13">
    <source>
        <dbReference type="ARBA" id="ARBA00030742"/>
    </source>
</evidence>
<keyword evidence="7 17" id="KW-0812">Transmembrane</keyword>
<dbReference type="PANTHER" id="PTHR12646:SF0">
    <property type="entry name" value="DOL-P-MAN:MAN(5)GLCNAC(2)-PP-DOL ALPHA-1,3-MANNOSYLTRANSFERASE"/>
    <property type="match status" value="1"/>
</dbReference>
<feature type="transmembrane region" description="Helical" evidence="17">
    <location>
        <begin position="378"/>
        <end position="398"/>
    </location>
</feature>
<comment type="similarity">
    <text evidence="16">Belongs to the glycosyltransferase ALG3 family.</text>
</comment>
<comment type="function">
    <text evidence="14">Dol-P-Man:Man(5)GlcNAc(2)-PP-Dol alpha-1,3-mannosyltransferase that operates in the biosynthetic pathway of dolichol-linked oligosaccharides, the glycan precursors employed in protein asparagine (N)-glycosylation. The assembly of dolichol-linked oligosaccharides begins on the cytosolic side of the endoplasmic reticulum membrane and finishes in its lumen. The sequential addition of sugars to dolichol pyrophosphate produces dolichol-linked oligosaccharides containing fourteen sugars, including two GlcNAcs, nine mannoses and three glucoses. Once assembled, the oligosaccharide is transferred from the lipid to nascent proteins by oligosaccharyltransferases. In the lumen of the endoplasmic reticulum, adds the first dolichyl beta-D-mannosyl phosphate derived mannose in an alpha-1,3 linkage to Man(5)GlcNAc(2)-PP-dolichol to produce Man(6)GlcNAc(2)-PP-dolichol.</text>
</comment>
<dbReference type="EC" id="2.4.1.258" evidence="3"/>
<evidence type="ECO:0000256" key="14">
    <source>
        <dbReference type="ARBA" id="ARBA00044743"/>
    </source>
</evidence>
<evidence type="ECO:0000256" key="3">
    <source>
        <dbReference type="ARBA" id="ARBA00011964"/>
    </source>
</evidence>
<feature type="transmembrane region" description="Helical" evidence="17">
    <location>
        <begin position="637"/>
        <end position="656"/>
    </location>
</feature>
<evidence type="ECO:0000256" key="5">
    <source>
        <dbReference type="ARBA" id="ARBA00022676"/>
    </source>
</evidence>
<dbReference type="Gene3D" id="1.20.1250.20">
    <property type="entry name" value="MFS general substrate transporter like domains"/>
    <property type="match status" value="1"/>
</dbReference>
<dbReference type="Proteomes" id="UP000044602">
    <property type="component" value="Unassembled WGS sequence"/>
</dbReference>
<gene>
    <name evidence="19" type="ORF">BN1708_017290</name>
</gene>
<reference evidence="19 20" key="1">
    <citation type="submission" date="2015-05" db="EMBL/GenBank/DDBJ databases">
        <authorList>
            <person name="Wang D.B."/>
            <person name="Wang M."/>
        </authorList>
    </citation>
    <scope>NUCLEOTIDE SEQUENCE [LARGE SCALE GENOMIC DNA]</scope>
    <source>
        <strain evidence="19">VL1</strain>
    </source>
</reference>
<keyword evidence="5" id="KW-0328">Glycosyltransferase</keyword>
<feature type="transmembrane region" description="Helical" evidence="17">
    <location>
        <begin position="314"/>
        <end position="336"/>
    </location>
</feature>
<dbReference type="STRING" id="100787.A0A0G4KYV9"/>
<evidence type="ECO:0000256" key="2">
    <source>
        <dbReference type="ARBA" id="ARBA00004922"/>
    </source>
</evidence>
<sequence length="682" mass="74422">GVVVKRAVLSHIHEAKAMHHSGKPADCIVNASGLLACRLGGVEDATVIPARGQIVLVRNEATPMSTISGTEDVATDVSYLMQRASGGGTILGGTYEKGNWEANPDPNTAIRIMKRCVELNPTLTNGKGIEALDIVRHGVGLRPTRKDGVRLETDTSIFEDGTPVVHNYGHAGWGYQGSYGYINSDTSGEATHCIVPRRHISAAMADQQLANKAAAPAQPINLLLDIVNGRHKLSRAIPIALLIFDALLCILIILKVPYTEIDWVAYMEQIGQTVAGERDYSKIKGGTGPLVYPAAHVYTYTGLYYLTDEGTNVLFAQFLFAILYLATLAVVMACYWQAKVGPNNPRPSESCDMRSDGGQVPPYIFPILVLSKRLHSIFVLRCFNDGVAALFFWLAIFSMQRRNWAAGALLYSWGVGVKMSLLLSLPAVAVVLFFGRGLKGSLRLAWLMAQLQALIGLPFWARHMRSYWGRAFELSRQFLYKWTVNWRFVGEELFLSQGFSLALLTGHNATTALGAMHGSYGIGGTVGPIIATAIATSGNPWYRFYLLPLSLAFGNLFFGWWSFAKFERDQPLTLQPTLSAAAPAANSQFLSMFYALRMRLVLLGALFIFAYQGAEVSISGWVISFLIATRDVGDPGAVGYVTAGFWAGITLGRFLLSAPAHRIGEKRFVYIVTAGAACFQLL</sequence>
<evidence type="ECO:0000256" key="8">
    <source>
        <dbReference type="ARBA" id="ARBA00022824"/>
    </source>
</evidence>
<accession>A0A0G4KYV9</accession>
<evidence type="ECO:0000256" key="10">
    <source>
        <dbReference type="ARBA" id="ARBA00023136"/>
    </source>
</evidence>
<organism evidence="19 20">
    <name type="scientific">Verticillium longisporum</name>
    <name type="common">Verticillium dahliae var. longisporum</name>
    <dbReference type="NCBI Taxonomy" id="100787"/>
    <lineage>
        <taxon>Eukaryota</taxon>
        <taxon>Fungi</taxon>
        <taxon>Dikarya</taxon>
        <taxon>Ascomycota</taxon>
        <taxon>Pezizomycotina</taxon>
        <taxon>Sordariomycetes</taxon>
        <taxon>Hypocreomycetidae</taxon>
        <taxon>Glomerellales</taxon>
        <taxon>Plectosphaerellaceae</taxon>
        <taxon>Verticillium</taxon>
    </lineage>
</organism>
<feature type="domain" description="FAD dependent oxidoreductase" evidence="18">
    <location>
        <begin position="20"/>
        <end position="179"/>
    </location>
</feature>
<evidence type="ECO:0000313" key="20">
    <source>
        <dbReference type="Proteomes" id="UP000044602"/>
    </source>
</evidence>
<dbReference type="Pfam" id="PF01266">
    <property type="entry name" value="DAO"/>
    <property type="match status" value="1"/>
</dbReference>
<feature type="transmembrane region" description="Helical" evidence="17">
    <location>
        <begin position="410"/>
        <end position="435"/>
    </location>
</feature>
<dbReference type="GO" id="GO:0052925">
    <property type="term" value="F:dol-P-Man:Man(5)GlcNAc(2)-PP-Dol alpha-1,3-mannosyltransferase activity"/>
    <property type="evidence" value="ECO:0007669"/>
    <property type="project" value="UniProtKB-EC"/>
</dbReference>
<feature type="non-terminal residue" evidence="19">
    <location>
        <position position="682"/>
    </location>
</feature>
<feature type="transmembrane region" description="Helical" evidence="17">
    <location>
        <begin position="442"/>
        <end position="461"/>
    </location>
</feature>
<comment type="subcellular location">
    <subcellularLocation>
        <location evidence="1">Endoplasmic reticulum membrane</location>
        <topology evidence="1">Multi-pass membrane protein</topology>
    </subcellularLocation>
</comment>
<dbReference type="InterPro" id="IPR007873">
    <property type="entry name" value="Glycosyltransferase_ALG3"/>
</dbReference>
<evidence type="ECO:0000256" key="15">
    <source>
        <dbReference type="ARBA" id="ARBA00049506"/>
    </source>
</evidence>
<dbReference type="Pfam" id="PF05208">
    <property type="entry name" value="ALG3"/>
    <property type="match status" value="1"/>
</dbReference>
<dbReference type="UniPathway" id="UPA00378"/>
<evidence type="ECO:0000259" key="18">
    <source>
        <dbReference type="Pfam" id="PF01266"/>
    </source>
</evidence>
<dbReference type="AlphaFoldDB" id="A0A0G4KYV9"/>
<keyword evidence="10 17" id="KW-0472">Membrane</keyword>
<evidence type="ECO:0000256" key="1">
    <source>
        <dbReference type="ARBA" id="ARBA00004477"/>
    </source>
</evidence>
<dbReference type="GO" id="GO:0005789">
    <property type="term" value="C:endoplasmic reticulum membrane"/>
    <property type="evidence" value="ECO:0007669"/>
    <property type="project" value="UniProtKB-SubCell"/>
</dbReference>
<comment type="catalytic activity">
    <reaction evidence="15">
        <text>an alpha-D-Man-(1-&gt;2)-alpha-D-Man-(1-&gt;2)-alpha-D-Man-(1-&gt;3)-[alpha-D-Man-(1-&gt;6)]-beta-D-Man-(1-&gt;4)-beta-D-GlcNAc-(1-&gt;4)-alpha-D-GlcNAc-diphospho-di-trans,poly-cis-dolichol + a di-trans,poly-cis-dolichyl beta-D-mannosyl phosphate = an alpha-D-Man-(1-&gt;2)-alpha-D-Man-(1-&gt;2)-alpha-D-Man-(1-&gt;3)-[alpha-D-Man-(1-&gt;3)-alpha-D-Man-(1-&gt;6)]-beta-D-Man-(1-&gt;4)-beta-D-GlcNAc-(1-&gt;4)-alpha-D-GlcNAc-diphospho-di-trans,poly-cis-dolichol + a di-trans,poly-cis-dolichyl phosphate + H(+)</text>
        <dbReference type="Rhea" id="RHEA:29527"/>
        <dbReference type="Rhea" id="RHEA-COMP:19498"/>
        <dbReference type="Rhea" id="RHEA-COMP:19501"/>
        <dbReference type="Rhea" id="RHEA-COMP:19516"/>
        <dbReference type="Rhea" id="RHEA-COMP:19517"/>
        <dbReference type="ChEBI" id="CHEBI:15378"/>
        <dbReference type="ChEBI" id="CHEBI:57683"/>
        <dbReference type="ChEBI" id="CHEBI:58211"/>
        <dbReference type="ChEBI" id="CHEBI:132515"/>
        <dbReference type="ChEBI" id="CHEBI:132516"/>
        <dbReference type="EC" id="2.4.1.258"/>
    </reaction>
    <physiologicalReaction direction="left-to-right" evidence="15">
        <dbReference type="Rhea" id="RHEA:29528"/>
    </physiologicalReaction>
</comment>
<evidence type="ECO:0000256" key="7">
    <source>
        <dbReference type="ARBA" id="ARBA00022692"/>
    </source>
</evidence>
<evidence type="ECO:0000256" key="4">
    <source>
        <dbReference type="ARBA" id="ARBA00015561"/>
    </source>
</evidence>
<dbReference type="SUPFAM" id="SSF54373">
    <property type="entry name" value="FAD-linked reductases, C-terminal domain"/>
    <property type="match status" value="1"/>
</dbReference>
<name>A0A0G4KYV9_VERLO</name>
<evidence type="ECO:0000256" key="9">
    <source>
        <dbReference type="ARBA" id="ARBA00022989"/>
    </source>
</evidence>
<dbReference type="InterPro" id="IPR006076">
    <property type="entry name" value="FAD-dep_OxRdtase"/>
</dbReference>
<dbReference type="Gene3D" id="3.30.9.10">
    <property type="entry name" value="D-Amino Acid Oxidase, subunit A, domain 2"/>
    <property type="match status" value="1"/>
</dbReference>